<dbReference type="GO" id="GO:0016020">
    <property type="term" value="C:membrane"/>
    <property type="evidence" value="ECO:0007669"/>
    <property type="project" value="UniProtKB-SubCell"/>
</dbReference>
<evidence type="ECO:0000259" key="1">
    <source>
        <dbReference type="Pfam" id="PF14378"/>
    </source>
</evidence>
<dbReference type="Pfam" id="PF14378">
    <property type="entry name" value="PAP2_3"/>
    <property type="match status" value="1"/>
</dbReference>
<name>A0A0P0A3N4_9RHOB</name>
<reference evidence="2 3" key="1">
    <citation type="submission" date="2015-05" db="EMBL/GenBank/DDBJ databases">
        <authorList>
            <person name="Wang D.B."/>
            <person name="Wang M."/>
        </authorList>
    </citation>
    <scope>NUCLEOTIDE SEQUENCE [LARGE SCALE GENOMIC DNA]</scope>
    <source>
        <strain evidence="2 3">IMCC 12053</strain>
    </source>
</reference>
<evidence type="ECO:0000313" key="2">
    <source>
        <dbReference type="EMBL" id="ALI55040.1"/>
    </source>
</evidence>
<protein>
    <recommendedName>
        <fullName evidence="1">Inositolphosphotransferase Aur1/Ipt1 domain-containing protein</fullName>
    </recommendedName>
</protein>
<proteinExistence type="predicted"/>
<dbReference type="AlphaFoldDB" id="A0A0P0A3N4"/>
<keyword evidence="3" id="KW-1185">Reference proteome</keyword>
<dbReference type="Proteomes" id="UP000064920">
    <property type="component" value="Chromosome"/>
</dbReference>
<accession>A0A0P0A3N4</accession>
<feature type="domain" description="Inositolphosphotransferase Aur1/Ipt1" evidence="1">
    <location>
        <begin position="133"/>
        <end position="347"/>
    </location>
</feature>
<dbReference type="PATRIC" id="fig|1397108.4.peg.1120"/>
<dbReference type="KEGG" id="cmar:IMCC12053_1092"/>
<dbReference type="InterPro" id="IPR026841">
    <property type="entry name" value="Aur1/Ipt1"/>
</dbReference>
<dbReference type="EMBL" id="CP012023">
    <property type="protein sequence ID" value="ALI55040.1"/>
    <property type="molecule type" value="Genomic_DNA"/>
</dbReference>
<organism evidence="2 3">
    <name type="scientific">Celeribacter marinus</name>
    <dbReference type="NCBI Taxonomy" id="1397108"/>
    <lineage>
        <taxon>Bacteria</taxon>
        <taxon>Pseudomonadati</taxon>
        <taxon>Pseudomonadota</taxon>
        <taxon>Alphaproteobacteria</taxon>
        <taxon>Rhodobacterales</taxon>
        <taxon>Roseobacteraceae</taxon>
        <taxon>Celeribacter</taxon>
    </lineage>
</organism>
<sequence>MTMPPVIQRETPRMILRRALEQNTLAFGTLLYAVFGMALLWSFGETPARWIGSLTVAFSTFFLLAGLIAPLWVYPLIFAPVLAIFGGLRRRLWTQKIQILSAMVYCTIFTLTFSLIKGHLTEIVPFWADSALTQLDLALHFGTNPRDVLGWMSVFNGNDLSRFYLNSWVFFATYFPVLLLVVDDNAHRRRVFTVLWMACWVILGNVIAVMFMSAGPIFADLVATGTMRDHHGVLALLNDPEGARLLMIKQNLWAAYSGQSEMLGAGISAFPSVHVGMASVLALYVARRGVDFAQGPAIHAALARGVVIATRSVAILYVLIYLVLSVYLGWHYAVDGYMSIAVICGLYGLGGLRAGVLRRVAAPFMQEQPVSARSSQPSP</sequence>
<evidence type="ECO:0000313" key="3">
    <source>
        <dbReference type="Proteomes" id="UP000064920"/>
    </source>
</evidence>
<dbReference type="STRING" id="1397108.IMCC12053_1092"/>
<gene>
    <name evidence="2" type="ORF">IMCC12053_1092</name>
</gene>